<dbReference type="Pfam" id="PF08275">
    <property type="entry name" value="DNAG_N"/>
    <property type="match status" value="1"/>
</dbReference>
<dbReference type="InterPro" id="IPR013264">
    <property type="entry name" value="DNAG_N"/>
</dbReference>
<evidence type="ECO:0000256" key="3">
    <source>
        <dbReference type="ARBA" id="ARBA00022679"/>
    </source>
</evidence>
<protein>
    <recommendedName>
        <fullName evidence="12 13">DNA primase</fullName>
        <ecNumber evidence="12">2.7.7.101</ecNumber>
    </recommendedName>
</protein>
<comment type="function">
    <text evidence="12 13">RNA polymerase that catalyzes the synthesis of short RNA molecules used as primers for DNA polymerase during DNA replication.</text>
</comment>
<dbReference type="Pfam" id="PF13662">
    <property type="entry name" value="Toprim_4"/>
    <property type="match status" value="1"/>
</dbReference>
<dbReference type="EMBL" id="BAABRU010000013">
    <property type="protein sequence ID" value="GAA5529771.1"/>
    <property type="molecule type" value="Genomic_DNA"/>
</dbReference>
<evidence type="ECO:0000256" key="5">
    <source>
        <dbReference type="ARBA" id="ARBA00022705"/>
    </source>
</evidence>
<dbReference type="InterPro" id="IPR036977">
    <property type="entry name" value="DNA_primase_Znf_CHC2"/>
</dbReference>
<dbReference type="PANTHER" id="PTHR30313:SF2">
    <property type="entry name" value="DNA PRIMASE"/>
    <property type="match status" value="1"/>
</dbReference>
<evidence type="ECO:0000256" key="1">
    <source>
        <dbReference type="ARBA" id="ARBA00022478"/>
    </source>
</evidence>
<dbReference type="InterPro" id="IPR006171">
    <property type="entry name" value="TOPRIM_dom"/>
</dbReference>
<dbReference type="PROSITE" id="PS50880">
    <property type="entry name" value="TOPRIM"/>
    <property type="match status" value="1"/>
</dbReference>
<evidence type="ECO:0000256" key="12">
    <source>
        <dbReference type="HAMAP-Rule" id="MF_00974"/>
    </source>
</evidence>
<comment type="catalytic activity">
    <reaction evidence="12">
        <text>ssDNA + n NTP = ssDNA/pppN(pN)n-1 hybrid + (n-1) diphosphate.</text>
        <dbReference type="EC" id="2.7.7.101"/>
    </reaction>
</comment>
<dbReference type="SUPFAM" id="SSF57783">
    <property type="entry name" value="Zinc beta-ribbon"/>
    <property type="match status" value="1"/>
</dbReference>
<accession>A0ABP9X2Z3</accession>
<feature type="domain" description="Toprim" evidence="15">
    <location>
        <begin position="255"/>
        <end position="333"/>
    </location>
</feature>
<dbReference type="NCBIfam" id="TIGR01391">
    <property type="entry name" value="dnaG"/>
    <property type="match status" value="1"/>
</dbReference>
<evidence type="ECO:0000256" key="11">
    <source>
        <dbReference type="ARBA" id="ARBA00023163"/>
    </source>
</evidence>
<dbReference type="InterPro" id="IPR002694">
    <property type="entry name" value="Znf_CHC2"/>
</dbReference>
<keyword evidence="10 12" id="KW-0238">DNA-binding</keyword>
<comment type="caution">
    <text evidence="16">The sequence shown here is derived from an EMBL/GenBank/DDBJ whole genome shotgun (WGS) entry which is preliminary data.</text>
</comment>
<dbReference type="InterPro" id="IPR050219">
    <property type="entry name" value="DnaG_primase"/>
</dbReference>
<dbReference type="HAMAP" id="MF_00974">
    <property type="entry name" value="DNA_primase_DnaG"/>
    <property type="match status" value="1"/>
</dbReference>
<keyword evidence="1 12" id="KW-0240">DNA-directed RNA polymerase</keyword>
<sequence length="645" mass="72936">MNSVIDDIKERIDIVSFISDYVPLRKAGRNWVGFCPFHSNTRTPAFTVFADSNSYHCFGCKASGTIFDFLMQREGIDFPEALNQLAARAGVQLRQRTAQDDQEDVLRSRMLELNAAAARFWSHQLLQSPKAAHVRSYIEQRGLTPQTVEQFQLGYASEDWSSLLGYLHDRHGANPSEVAEVGLALEREQGGYYDRFRGRLMFPIHNAKGQIVGFGGRILGDGHPKYINSPQTLLFDKSSLLYGLFQARETIRSSDSVVVVEGYVDVIMAHQAGFRNVLAPMGTALTDVHASQLNKMTKRITLAMDGDAAGQSAALRGLETLRETLDTHVRPVPTASGMLRWERELDATIKIALLPDGRDPDDIVRNNPEEWRTLIANAQPLMDFYLATLTRGLDLTTAKGKSAAVERLTPLLNQIADPVEKAHYIQRLANQIKVDQRLIEGTIGGDQPERQRKPNQRQSRPAAPPPVFSILEQEARREDFLLSLLIRFPQVQAVVSEQLRDDLAAAPTLRELWSGDVSELFERVENRVLWDLWRSAQAMATPNPIEWLETVPAELQAHGERLLNWDHAPPTRSFRVTREAEECLRPLRHRLGKRWSERLGQIIAAAEPDQQERLLEQAMAIQHYLRATSEPRRSSYFLDTRDSLK</sequence>
<keyword evidence="5 12" id="KW-0235">DNA replication</keyword>
<evidence type="ECO:0000256" key="10">
    <source>
        <dbReference type="ARBA" id="ARBA00023125"/>
    </source>
</evidence>
<dbReference type="SUPFAM" id="SSF56731">
    <property type="entry name" value="DNA primase core"/>
    <property type="match status" value="1"/>
</dbReference>
<evidence type="ECO:0000256" key="13">
    <source>
        <dbReference type="PIRNR" id="PIRNR002811"/>
    </source>
</evidence>
<comment type="subunit">
    <text evidence="12">Monomer. Interacts with DnaB.</text>
</comment>
<evidence type="ECO:0000256" key="9">
    <source>
        <dbReference type="ARBA" id="ARBA00022842"/>
    </source>
</evidence>
<comment type="cofactor">
    <cofactor evidence="13">
        <name>Zn(2+)</name>
        <dbReference type="ChEBI" id="CHEBI:29105"/>
    </cofactor>
    <text evidence="13">Binds 1 zinc ion per monomer.</text>
</comment>
<keyword evidence="6 13" id="KW-0479">Metal-binding</keyword>
<evidence type="ECO:0000256" key="4">
    <source>
        <dbReference type="ARBA" id="ARBA00022695"/>
    </source>
</evidence>
<dbReference type="InterPro" id="IPR034151">
    <property type="entry name" value="TOPRIM_DnaG_bac"/>
</dbReference>
<dbReference type="Gene3D" id="3.90.580.10">
    <property type="entry name" value="Zinc finger, CHC2-type domain"/>
    <property type="match status" value="1"/>
</dbReference>
<dbReference type="InterPro" id="IPR030846">
    <property type="entry name" value="DnaG_bac"/>
</dbReference>
<dbReference type="EC" id="2.7.7.101" evidence="12"/>
<organism evidence="16 17">
    <name type="scientific">Herpetosiphon gulosus</name>
    <dbReference type="NCBI Taxonomy" id="1973496"/>
    <lineage>
        <taxon>Bacteria</taxon>
        <taxon>Bacillati</taxon>
        <taxon>Chloroflexota</taxon>
        <taxon>Chloroflexia</taxon>
        <taxon>Herpetosiphonales</taxon>
        <taxon>Herpetosiphonaceae</taxon>
        <taxon>Herpetosiphon</taxon>
    </lineage>
</organism>
<comment type="similarity">
    <text evidence="12 13">Belongs to the DnaG primase family.</text>
</comment>
<keyword evidence="2 12" id="KW-0639">Primosome</keyword>
<keyword evidence="7" id="KW-0863">Zinc-finger</keyword>
<evidence type="ECO:0000313" key="16">
    <source>
        <dbReference type="EMBL" id="GAA5529771.1"/>
    </source>
</evidence>
<dbReference type="Proteomes" id="UP001428290">
    <property type="component" value="Unassembled WGS sequence"/>
</dbReference>
<keyword evidence="9" id="KW-0460">Magnesium</keyword>
<dbReference type="Pfam" id="PF10410">
    <property type="entry name" value="DnaB_bind"/>
    <property type="match status" value="1"/>
</dbReference>
<evidence type="ECO:0000256" key="2">
    <source>
        <dbReference type="ARBA" id="ARBA00022515"/>
    </source>
</evidence>
<keyword evidence="11 12" id="KW-0804">Transcription</keyword>
<evidence type="ECO:0000259" key="15">
    <source>
        <dbReference type="PROSITE" id="PS50880"/>
    </source>
</evidence>
<feature type="region of interest" description="Disordered" evidence="14">
    <location>
        <begin position="443"/>
        <end position="467"/>
    </location>
</feature>
<dbReference type="InterPro" id="IPR019475">
    <property type="entry name" value="DNA_primase_DnaB-bd"/>
</dbReference>
<gene>
    <name evidence="12 16" type="primary">dnaG</name>
    <name evidence="16" type="ORF">Hgul01_03585</name>
</gene>
<dbReference type="SMART" id="SM00400">
    <property type="entry name" value="ZnF_CHCC"/>
    <property type="match status" value="1"/>
</dbReference>
<dbReference type="Gene3D" id="3.40.1360.10">
    <property type="match status" value="1"/>
</dbReference>
<evidence type="ECO:0000256" key="7">
    <source>
        <dbReference type="ARBA" id="ARBA00022771"/>
    </source>
</evidence>
<dbReference type="PANTHER" id="PTHR30313">
    <property type="entry name" value="DNA PRIMASE"/>
    <property type="match status" value="1"/>
</dbReference>
<dbReference type="SMART" id="SM00493">
    <property type="entry name" value="TOPRIM"/>
    <property type="match status" value="1"/>
</dbReference>
<comment type="caution">
    <text evidence="12">Lacks conserved residue(s) required for the propagation of feature annotation.</text>
</comment>
<dbReference type="InterPro" id="IPR006295">
    <property type="entry name" value="DNA_primase_DnaG"/>
</dbReference>
<proteinExistence type="inferred from homology"/>
<dbReference type="Pfam" id="PF01807">
    <property type="entry name" value="Zn_ribbon_DnaG"/>
    <property type="match status" value="1"/>
</dbReference>
<reference evidence="16 17" key="1">
    <citation type="submission" date="2024-02" db="EMBL/GenBank/DDBJ databases">
        <title>Herpetosiphon gulosus NBRC 112829.</title>
        <authorList>
            <person name="Ichikawa N."/>
            <person name="Katano-Makiyama Y."/>
            <person name="Hidaka K."/>
        </authorList>
    </citation>
    <scope>NUCLEOTIDE SEQUENCE [LARGE SCALE GENOMIC DNA]</scope>
    <source>
        <strain evidence="16 17">NBRC 112829</strain>
    </source>
</reference>
<name>A0ABP9X2Z3_9CHLR</name>
<dbReference type="RefSeq" id="WP_345723366.1">
    <property type="nucleotide sequence ID" value="NZ_BAABRU010000013.1"/>
</dbReference>
<dbReference type="PIRSF" id="PIRSF002811">
    <property type="entry name" value="DnaG"/>
    <property type="match status" value="1"/>
</dbReference>
<evidence type="ECO:0000256" key="6">
    <source>
        <dbReference type="ARBA" id="ARBA00022723"/>
    </source>
</evidence>
<evidence type="ECO:0000313" key="17">
    <source>
        <dbReference type="Proteomes" id="UP001428290"/>
    </source>
</evidence>
<keyword evidence="4 12" id="KW-0548">Nucleotidyltransferase</keyword>
<evidence type="ECO:0000256" key="8">
    <source>
        <dbReference type="ARBA" id="ARBA00022833"/>
    </source>
</evidence>
<dbReference type="Gene3D" id="3.90.980.10">
    <property type="entry name" value="DNA primase, catalytic core, N-terminal domain"/>
    <property type="match status" value="1"/>
</dbReference>
<keyword evidence="17" id="KW-1185">Reference proteome</keyword>
<keyword evidence="8 13" id="KW-0862">Zinc</keyword>
<keyword evidence="3 12" id="KW-0808">Transferase</keyword>
<dbReference type="Gene3D" id="1.20.50.20">
    <property type="entry name" value="DnaG, RNA polymerase domain, helical bundle"/>
    <property type="match status" value="1"/>
</dbReference>
<dbReference type="CDD" id="cd03364">
    <property type="entry name" value="TOPRIM_DnaG_primases"/>
    <property type="match status" value="1"/>
</dbReference>
<dbReference type="InterPro" id="IPR037068">
    <property type="entry name" value="DNA_primase_core_N_sf"/>
</dbReference>
<evidence type="ECO:0000256" key="14">
    <source>
        <dbReference type="SAM" id="MobiDB-lite"/>
    </source>
</evidence>